<evidence type="ECO:0000256" key="3">
    <source>
        <dbReference type="ARBA" id="ARBA00004763"/>
    </source>
</evidence>
<dbReference type="Pfam" id="PF00809">
    <property type="entry name" value="Pterin_bind"/>
    <property type="match status" value="1"/>
</dbReference>
<evidence type="ECO:0000256" key="7">
    <source>
        <dbReference type="ARBA" id="ARBA00022679"/>
    </source>
</evidence>
<evidence type="ECO:0000259" key="12">
    <source>
        <dbReference type="PROSITE" id="PS50972"/>
    </source>
</evidence>
<dbReference type="NCBIfam" id="TIGR01496">
    <property type="entry name" value="DHPS"/>
    <property type="match status" value="1"/>
</dbReference>
<comment type="caution">
    <text evidence="13">The sequence shown here is derived from an EMBL/GenBank/DDBJ whole genome shotgun (WGS) entry which is preliminary data.</text>
</comment>
<evidence type="ECO:0000313" key="14">
    <source>
        <dbReference type="Proteomes" id="UP000270299"/>
    </source>
</evidence>
<dbReference type="PROSITE" id="PS50972">
    <property type="entry name" value="PTERIN_BINDING"/>
    <property type="match status" value="1"/>
</dbReference>
<dbReference type="AlphaFoldDB" id="A0A3L6ZNU9"/>
<dbReference type="PANTHER" id="PTHR20941">
    <property type="entry name" value="FOLATE SYNTHESIS PROTEINS"/>
    <property type="match status" value="1"/>
</dbReference>
<evidence type="ECO:0000313" key="13">
    <source>
        <dbReference type="EMBL" id="RLP68702.1"/>
    </source>
</evidence>
<reference evidence="13 14" key="1">
    <citation type="submission" date="2018-10" db="EMBL/GenBank/DDBJ databases">
        <authorList>
            <person name="Li J."/>
        </authorList>
    </citation>
    <scope>NUCLEOTIDE SEQUENCE [LARGE SCALE GENOMIC DNA]</scope>
    <source>
        <strain evidence="13 14">CCTCC AB209002</strain>
    </source>
</reference>
<organism evidence="13 14">
    <name type="scientific">Mycetocola manganoxydans</name>
    <dbReference type="NCBI Taxonomy" id="699879"/>
    <lineage>
        <taxon>Bacteria</taxon>
        <taxon>Bacillati</taxon>
        <taxon>Actinomycetota</taxon>
        <taxon>Actinomycetes</taxon>
        <taxon>Micrococcales</taxon>
        <taxon>Microbacteriaceae</taxon>
        <taxon>Mycetocola</taxon>
    </lineage>
</organism>
<dbReference type="GO" id="GO:0005829">
    <property type="term" value="C:cytosol"/>
    <property type="evidence" value="ECO:0007669"/>
    <property type="project" value="TreeGrafter"/>
</dbReference>
<comment type="similarity">
    <text evidence="4">Belongs to the DHPS family.</text>
</comment>
<proteinExistence type="inferred from homology"/>
<comment type="pathway">
    <text evidence="3">Cofactor biosynthesis; tetrahydrofolate biosynthesis; 7,8-dihydrofolate from 2-amino-4-hydroxy-6-hydroxymethyl-7,8-dihydropteridine diphosphate and 4-aminobenzoate: step 1/2.</text>
</comment>
<dbReference type="GO" id="GO:0046872">
    <property type="term" value="F:metal ion binding"/>
    <property type="evidence" value="ECO:0007669"/>
    <property type="project" value="UniProtKB-KW"/>
</dbReference>
<dbReference type="FunFam" id="3.20.20.20:FF:000006">
    <property type="entry name" value="Dihydropteroate synthase"/>
    <property type="match status" value="1"/>
</dbReference>
<accession>A0A3L6ZNU9</accession>
<keyword evidence="9" id="KW-0460">Magnesium</keyword>
<dbReference type="GO" id="GO:0004156">
    <property type="term" value="F:dihydropteroate synthase activity"/>
    <property type="evidence" value="ECO:0007669"/>
    <property type="project" value="UniProtKB-EC"/>
</dbReference>
<evidence type="ECO:0000256" key="8">
    <source>
        <dbReference type="ARBA" id="ARBA00022723"/>
    </source>
</evidence>
<dbReference type="GO" id="GO:0046654">
    <property type="term" value="P:tetrahydrofolate biosynthetic process"/>
    <property type="evidence" value="ECO:0007669"/>
    <property type="project" value="TreeGrafter"/>
</dbReference>
<evidence type="ECO:0000256" key="4">
    <source>
        <dbReference type="ARBA" id="ARBA00009503"/>
    </source>
</evidence>
<keyword evidence="10" id="KW-0289">Folate biosynthesis</keyword>
<evidence type="ECO:0000256" key="9">
    <source>
        <dbReference type="ARBA" id="ARBA00022842"/>
    </source>
</evidence>
<dbReference type="InterPro" id="IPR011005">
    <property type="entry name" value="Dihydropteroate_synth-like_sf"/>
</dbReference>
<dbReference type="InterPro" id="IPR006390">
    <property type="entry name" value="DHP_synth_dom"/>
</dbReference>
<evidence type="ECO:0000256" key="5">
    <source>
        <dbReference type="ARBA" id="ARBA00012458"/>
    </source>
</evidence>
<evidence type="ECO:0000256" key="1">
    <source>
        <dbReference type="ARBA" id="ARBA00000012"/>
    </source>
</evidence>
<dbReference type="InterPro" id="IPR045031">
    <property type="entry name" value="DHP_synth-like"/>
</dbReference>
<dbReference type="InterPro" id="IPR000489">
    <property type="entry name" value="Pterin-binding_dom"/>
</dbReference>
<name>A0A3L6ZNU9_9MICO</name>
<dbReference type="Proteomes" id="UP000270299">
    <property type="component" value="Unassembled WGS sequence"/>
</dbReference>
<evidence type="ECO:0000256" key="10">
    <source>
        <dbReference type="ARBA" id="ARBA00022909"/>
    </source>
</evidence>
<keyword evidence="14" id="KW-1185">Reference proteome</keyword>
<sequence length="260" mass="27420">MGILNVTPNSFSDGGQYLDHGSAIAHGRALAAAGATLIDVGGESTRPGAERVGSEEEQRRVLPVIRALAADGIRVSVDTMNADTARASVDAGVEIINDVSGGLADPAMATVAAATGVTFVLSHWRGHSAEMDSRTSYDDVVDDVRSELLDRLEAVEAAGVARDRIVLDPGLGFAKTAEHNWELLSRLPELQAIGLPVLVGASRKRFLGALLDEGAPMVERDLPTAVLSALLADAGIWGVRVHDVGATRIALDVHERLRRR</sequence>
<dbReference type="GO" id="GO:0046656">
    <property type="term" value="P:folic acid biosynthetic process"/>
    <property type="evidence" value="ECO:0007669"/>
    <property type="project" value="UniProtKB-KW"/>
</dbReference>
<comment type="cofactor">
    <cofactor evidence="2">
        <name>Mg(2+)</name>
        <dbReference type="ChEBI" id="CHEBI:18420"/>
    </cofactor>
</comment>
<dbReference type="EMBL" id="RCUV01000019">
    <property type="protein sequence ID" value="RLP68702.1"/>
    <property type="molecule type" value="Genomic_DNA"/>
</dbReference>
<dbReference type="OrthoDB" id="9811744at2"/>
<keyword evidence="8" id="KW-0479">Metal-binding</keyword>
<dbReference type="PANTHER" id="PTHR20941:SF1">
    <property type="entry name" value="FOLIC ACID SYNTHESIS PROTEIN FOL1"/>
    <property type="match status" value="1"/>
</dbReference>
<dbReference type="EC" id="2.5.1.15" evidence="5"/>
<keyword evidence="7 13" id="KW-0808">Transferase</keyword>
<dbReference type="Gene3D" id="3.20.20.20">
    <property type="entry name" value="Dihydropteroate synthase-like"/>
    <property type="match status" value="1"/>
</dbReference>
<gene>
    <name evidence="13" type="primary">folP</name>
    <name evidence="13" type="ORF">D9V29_13120</name>
</gene>
<evidence type="ECO:0000256" key="6">
    <source>
        <dbReference type="ARBA" id="ARBA00016919"/>
    </source>
</evidence>
<comment type="catalytic activity">
    <reaction evidence="1">
        <text>(7,8-dihydropterin-6-yl)methyl diphosphate + 4-aminobenzoate = 7,8-dihydropteroate + diphosphate</text>
        <dbReference type="Rhea" id="RHEA:19949"/>
        <dbReference type="ChEBI" id="CHEBI:17836"/>
        <dbReference type="ChEBI" id="CHEBI:17839"/>
        <dbReference type="ChEBI" id="CHEBI:33019"/>
        <dbReference type="ChEBI" id="CHEBI:72950"/>
        <dbReference type="EC" id="2.5.1.15"/>
    </reaction>
</comment>
<dbReference type="PROSITE" id="PS00793">
    <property type="entry name" value="DHPS_2"/>
    <property type="match status" value="1"/>
</dbReference>
<evidence type="ECO:0000256" key="2">
    <source>
        <dbReference type="ARBA" id="ARBA00001946"/>
    </source>
</evidence>
<protein>
    <recommendedName>
        <fullName evidence="6">Dihydropteroate synthase</fullName>
        <ecNumber evidence="5">2.5.1.15</ecNumber>
    </recommendedName>
    <alternativeName>
        <fullName evidence="11">Dihydropteroate pyrophosphorylase</fullName>
    </alternativeName>
</protein>
<feature type="domain" description="Pterin-binding" evidence="12">
    <location>
        <begin position="1"/>
        <end position="252"/>
    </location>
</feature>
<evidence type="ECO:0000256" key="11">
    <source>
        <dbReference type="ARBA" id="ARBA00030193"/>
    </source>
</evidence>
<dbReference type="SUPFAM" id="SSF51717">
    <property type="entry name" value="Dihydropteroate synthetase-like"/>
    <property type="match status" value="1"/>
</dbReference>
<dbReference type="CDD" id="cd00739">
    <property type="entry name" value="DHPS"/>
    <property type="match status" value="1"/>
</dbReference>